<dbReference type="InterPro" id="IPR029028">
    <property type="entry name" value="Alpha/beta_knot_MTases"/>
</dbReference>
<evidence type="ECO:0000313" key="2">
    <source>
        <dbReference type="EMBL" id="CAD9679721.1"/>
    </source>
</evidence>
<name>A0A7S2RST3_9STRA</name>
<dbReference type="Gene3D" id="3.40.1280.10">
    <property type="match status" value="1"/>
</dbReference>
<evidence type="ECO:0000256" key="1">
    <source>
        <dbReference type="SAM" id="MobiDB-lite"/>
    </source>
</evidence>
<dbReference type="AlphaFoldDB" id="A0A7S2RST3"/>
<accession>A0A7S2RST3</accession>
<dbReference type="SUPFAM" id="SSF75217">
    <property type="entry name" value="alpha/beta knot"/>
    <property type="match status" value="1"/>
</dbReference>
<organism evidence="2">
    <name type="scientific">Rhizochromulina marina</name>
    <dbReference type="NCBI Taxonomy" id="1034831"/>
    <lineage>
        <taxon>Eukaryota</taxon>
        <taxon>Sar</taxon>
        <taxon>Stramenopiles</taxon>
        <taxon>Ochrophyta</taxon>
        <taxon>Dictyochophyceae</taxon>
        <taxon>Rhizochromulinales</taxon>
        <taxon>Rhizochromulina</taxon>
    </lineage>
</organism>
<sequence>MVGSSGGAVASCFLVCPHSGRVENVGPLVRACSAFAAAALVLVGGQRFATHGAHGSQRHVKVLSAADWDEAIEYLREDCQVDVCAVLPGPTVLGASAGSSEARTALPHVLAHTLHRRLRRSTAFLLLLSKAPKTGWDDVIAQCDFSVSVAQCIPAPEPEAHTTERALENDTPRSPPPGLHLDRSMVSCIVLERFASWAAYDQRGTEGFKFLLDHADGRRQRHGWAPNVREQVEEQTSWRQLHQPGVAVLDIEDGEEEEARTSPTRDGSERQIAPGTMGEDGGAACSGLADGSAGGGGGGLGALGCLFGNGDEDEDVWW</sequence>
<feature type="region of interest" description="Disordered" evidence="1">
    <location>
        <begin position="252"/>
        <end position="284"/>
    </location>
</feature>
<dbReference type="InterPro" id="IPR029026">
    <property type="entry name" value="tRNA_m1G_MTases_N"/>
</dbReference>
<dbReference type="EMBL" id="HBHJ01011735">
    <property type="protein sequence ID" value="CAD9679721.1"/>
    <property type="molecule type" value="Transcribed_RNA"/>
</dbReference>
<gene>
    <name evidence="2" type="ORF">RMAR1173_LOCUS7636</name>
</gene>
<reference evidence="2" key="1">
    <citation type="submission" date="2021-01" db="EMBL/GenBank/DDBJ databases">
        <authorList>
            <person name="Corre E."/>
            <person name="Pelletier E."/>
            <person name="Niang G."/>
            <person name="Scheremetjew M."/>
            <person name="Finn R."/>
            <person name="Kale V."/>
            <person name="Holt S."/>
            <person name="Cochrane G."/>
            <person name="Meng A."/>
            <person name="Brown T."/>
            <person name="Cohen L."/>
        </authorList>
    </citation>
    <scope>NUCLEOTIDE SEQUENCE</scope>
    <source>
        <strain evidence="2">CCMP1243</strain>
    </source>
</reference>
<protein>
    <submittedName>
        <fullName evidence="2">Uncharacterized protein</fullName>
    </submittedName>
</protein>
<proteinExistence type="predicted"/>